<dbReference type="EMBL" id="LCZJ02000054">
    <property type="protein sequence ID" value="KTD83589.1"/>
    <property type="molecule type" value="Genomic_DNA"/>
</dbReference>
<sequence>MKKVLLIGTLMLTVILSACSNNNSTSSAPASEEEVQETVQNFYNEMSKLDELGKSSLAEFNEAIAAYSAGELSDRQLEKKINEFQKTAADLSNQAEKVKISSSLPEDIRKLLDESKIAFKSAYSLKEQASQGADSAEVTAEKFEELNQNADVAMLYGISKLNEAREATGLIDADGQSTAESEKAQE</sequence>
<evidence type="ECO:0000313" key="3">
    <source>
        <dbReference type="EMBL" id="KTD83589.1"/>
    </source>
</evidence>
<dbReference type="AlphaFoldDB" id="A0A0W1AQP4"/>
<evidence type="ECO:0000256" key="2">
    <source>
        <dbReference type="SAM" id="SignalP"/>
    </source>
</evidence>
<name>A0A0W1AQP4_9BACL</name>
<evidence type="ECO:0000256" key="1">
    <source>
        <dbReference type="SAM" id="Coils"/>
    </source>
</evidence>
<reference evidence="3 4" key="1">
    <citation type="journal article" date="2015" name="Int. Biodeterior. Biodegradation">
        <title>Physiological and genetic screening methods for the isolation of methyl tert-butyl ether-degrading bacteria for bioremediation purposes.</title>
        <authorList>
            <person name="Guisado I.M."/>
            <person name="Purswani J."/>
            <person name="Gonzalez Lopez J."/>
            <person name="Pozo C."/>
        </authorList>
    </citation>
    <scope>NUCLEOTIDE SEQUENCE [LARGE SCALE GENOMIC DNA]</scope>
    <source>
        <strain evidence="3 4">SH7</strain>
    </source>
</reference>
<dbReference type="RefSeq" id="WP_060626646.1">
    <property type="nucleotide sequence ID" value="NZ_LCZJ02000054.1"/>
</dbReference>
<organism evidence="3 4">
    <name type="scientific">Paenibacillus etheri</name>
    <dbReference type="NCBI Taxonomy" id="1306852"/>
    <lineage>
        <taxon>Bacteria</taxon>
        <taxon>Bacillati</taxon>
        <taxon>Bacillota</taxon>
        <taxon>Bacilli</taxon>
        <taxon>Bacillales</taxon>
        <taxon>Paenibacillaceae</taxon>
        <taxon>Paenibacillus</taxon>
    </lineage>
</organism>
<feature type="coiled-coil region" evidence="1">
    <location>
        <begin position="74"/>
        <end position="101"/>
    </location>
</feature>
<protein>
    <submittedName>
        <fullName evidence="3">Uncharacterized protein</fullName>
    </submittedName>
</protein>
<gene>
    <name evidence="3" type="ORF">UQ64_01735</name>
</gene>
<dbReference type="OrthoDB" id="2605017at2"/>
<keyword evidence="4" id="KW-1185">Reference proteome</keyword>
<dbReference type="PROSITE" id="PS51257">
    <property type="entry name" value="PROKAR_LIPOPROTEIN"/>
    <property type="match status" value="1"/>
</dbReference>
<proteinExistence type="predicted"/>
<evidence type="ECO:0000313" key="4">
    <source>
        <dbReference type="Proteomes" id="UP000054709"/>
    </source>
</evidence>
<comment type="caution">
    <text evidence="3">The sequence shown here is derived from an EMBL/GenBank/DDBJ whole genome shotgun (WGS) entry which is preliminary data.</text>
</comment>
<keyword evidence="1" id="KW-0175">Coiled coil</keyword>
<dbReference type="Proteomes" id="UP000054709">
    <property type="component" value="Unassembled WGS sequence"/>
</dbReference>
<feature type="chain" id="PRO_5039516095" evidence="2">
    <location>
        <begin position="21"/>
        <end position="186"/>
    </location>
</feature>
<feature type="signal peptide" evidence="2">
    <location>
        <begin position="1"/>
        <end position="20"/>
    </location>
</feature>
<accession>A0A0W1AQP4</accession>
<keyword evidence="2" id="KW-0732">Signal</keyword>